<protein>
    <submittedName>
        <fullName evidence="3">Uncharacterized protein</fullName>
    </submittedName>
</protein>
<evidence type="ECO:0000313" key="3">
    <source>
        <dbReference type="EMBL" id="JAP89805.1"/>
    </source>
</evidence>
<keyword evidence="2" id="KW-1133">Transmembrane helix</keyword>
<feature type="transmembrane region" description="Helical" evidence="2">
    <location>
        <begin position="442"/>
        <end position="465"/>
    </location>
</feature>
<feature type="transmembrane region" description="Helical" evidence="2">
    <location>
        <begin position="241"/>
        <end position="263"/>
    </location>
</feature>
<feature type="transmembrane region" description="Helical" evidence="2">
    <location>
        <begin position="385"/>
        <end position="404"/>
    </location>
</feature>
<proteinExistence type="predicted"/>
<feature type="transmembrane region" description="Helical" evidence="2">
    <location>
        <begin position="275"/>
        <end position="298"/>
    </location>
</feature>
<feature type="transmembrane region" description="Helical" evidence="2">
    <location>
        <begin position="46"/>
        <end position="65"/>
    </location>
</feature>
<feature type="transmembrane region" description="Helical" evidence="2">
    <location>
        <begin position="416"/>
        <end position="436"/>
    </location>
</feature>
<reference evidence="3" key="1">
    <citation type="submission" date="2015-07" db="EMBL/GenBank/DDBJ databases">
        <title>Adaptation to a free-living lifestyle via gene acquisitions in the diplomonad Trepomonas sp. PC1.</title>
        <authorList>
            <person name="Xu F."/>
            <person name="Jerlstrom-Hultqvist J."/>
            <person name="Kolisko M."/>
            <person name="Simpson A.G.B."/>
            <person name="Roger A.J."/>
            <person name="Svard S.G."/>
            <person name="Andersson J.O."/>
        </authorList>
    </citation>
    <scope>NUCLEOTIDE SEQUENCE</scope>
    <source>
        <strain evidence="3">PC1</strain>
    </source>
</reference>
<keyword evidence="2" id="KW-0812">Transmembrane</keyword>
<name>A0A146K1K4_9EUKA</name>
<sequence>SMSTYSASVASAASQSRHETVIQDLLMENVLPLYLKNVLYPMFHKIIQAASNIYFIHLITYFMNLQVANDVILINQFCLSIFGSIGKYFAQSVHEQVFQFINNHNHYAASSMLFYQLFNSVIVSVIGMIILQIVQQMLLPSISISDIGIYYQISFYFAPISYTLFEFVKEAQYLERNINHNVAGIGAALSLTSLQIMFMVTSISNSSDQLMFIAIILNGAHALVTIFYLQEHFSKTKKTILGFEFAMLKNLPLKLFLYLLWTAVQTLFKHGIEELLILVIFLASFSSAAVDVNFRVVFIDFFIYIQLYTINDSYNQAQMPFLKDFFTMNSNLARQFKVFSTGLGVSVLVNFAMCGLTFLIAKFIHGIVFRSDDPLMLSASEANNTLITIVGYNAVIKSFIPYVATRFQKKQEFIFWLVRILYLVSIVIISLFQVGLNGTLSHFGFSIMQGICCLFMYFTYLKFLLKQIKFEKENGKNEKFDEEEEQVQIPTNRTSENSKPLTNTFK</sequence>
<feature type="transmembrane region" description="Helical" evidence="2">
    <location>
        <begin position="210"/>
        <end position="229"/>
    </location>
</feature>
<evidence type="ECO:0000256" key="2">
    <source>
        <dbReference type="SAM" id="Phobius"/>
    </source>
</evidence>
<gene>
    <name evidence="3" type="ORF">TPC1_30700</name>
</gene>
<dbReference type="EMBL" id="GDID01006801">
    <property type="protein sequence ID" value="JAP89805.1"/>
    <property type="molecule type" value="Transcribed_RNA"/>
</dbReference>
<feature type="transmembrane region" description="Helical" evidence="2">
    <location>
        <begin position="338"/>
        <end position="365"/>
    </location>
</feature>
<evidence type="ECO:0000256" key="1">
    <source>
        <dbReference type="SAM" id="MobiDB-lite"/>
    </source>
</evidence>
<feature type="compositionally biased region" description="Polar residues" evidence="1">
    <location>
        <begin position="488"/>
        <end position="506"/>
    </location>
</feature>
<feature type="transmembrane region" description="Helical" evidence="2">
    <location>
        <begin position="111"/>
        <end position="134"/>
    </location>
</feature>
<feature type="non-terminal residue" evidence="3">
    <location>
        <position position="1"/>
    </location>
</feature>
<keyword evidence="2" id="KW-0472">Membrane</keyword>
<feature type="transmembrane region" description="Helical" evidence="2">
    <location>
        <begin position="149"/>
        <end position="168"/>
    </location>
</feature>
<accession>A0A146K1K4</accession>
<feature type="transmembrane region" description="Helical" evidence="2">
    <location>
        <begin position="180"/>
        <end position="204"/>
    </location>
</feature>
<feature type="region of interest" description="Disordered" evidence="1">
    <location>
        <begin position="477"/>
        <end position="506"/>
    </location>
</feature>
<organism evidence="3">
    <name type="scientific">Trepomonas sp. PC1</name>
    <dbReference type="NCBI Taxonomy" id="1076344"/>
    <lineage>
        <taxon>Eukaryota</taxon>
        <taxon>Metamonada</taxon>
        <taxon>Diplomonadida</taxon>
        <taxon>Hexamitidae</taxon>
        <taxon>Hexamitinae</taxon>
        <taxon>Trepomonas</taxon>
    </lineage>
</organism>
<dbReference type="AlphaFoldDB" id="A0A146K1K4"/>